<evidence type="ECO:0000313" key="2">
    <source>
        <dbReference type="Proteomes" id="UP000032611"/>
    </source>
</evidence>
<dbReference type="AlphaFoldDB" id="A0A0D5LVY6"/>
<dbReference type="PANTHER" id="PTHR37807:SF3">
    <property type="entry name" value="OS07G0160300 PROTEIN"/>
    <property type="match status" value="1"/>
</dbReference>
<dbReference type="Pfam" id="PF13671">
    <property type="entry name" value="AAA_33"/>
    <property type="match status" value="1"/>
</dbReference>
<dbReference type="EMBL" id="CP010803">
    <property type="protein sequence ID" value="AJY47553.1"/>
    <property type="molecule type" value="Genomic_DNA"/>
</dbReference>
<dbReference type="PANTHER" id="PTHR37807">
    <property type="entry name" value="OS07G0160300 PROTEIN"/>
    <property type="match status" value="1"/>
</dbReference>
<dbReference type="HOGENOM" id="CLU_116774_0_0_5"/>
<dbReference type="Gene3D" id="3.40.50.300">
    <property type="entry name" value="P-loop containing nucleotide triphosphate hydrolases"/>
    <property type="match status" value="1"/>
</dbReference>
<sequence length="165" mass="17899">MKTLIAFAGLPGTGKSTIAKALSVMTGAVYLRVDEIEAIMLAHSPEREIGPESYEILAALARSNLALGHTVITDCVNPWPLTRDLFAAAAARADARFIGVEIICSDPAMHRLRVEGRPIDIPGWKTPTWQAVVDRDYRDWPDADVRIDTATGTAEESASKIASRL</sequence>
<dbReference type="SUPFAM" id="SSF52540">
    <property type="entry name" value="P-loop containing nucleoside triphosphate hydrolases"/>
    <property type="match status" value="1"/>
</dbReference>
<dbReference type="Proteomes" id="UP000032611">
    <property type="component" value="Chromosome"/>
</dbReference>
<dbReference type="InterPro" id="IPR027417">
    <property type="entry name" value="P-loop_NTPase"/>
</dbReference>
<keyword evidence="2" id="KW-1185">Reference proteome</keyword>
<proteinExistence type="predicted"/>
<dbReference type="PATRIC" id="fig|1486262.3.peg.4287"/>
<protein>
    <recommendedName>
        <fullName evidence="3">Kinase</fullName>
    </recommendedName>
</protein>
<dbReference type="OrthoDB" id="3819922at2"/>
<evidence type="ECO:0008006" key="3">
    <source>
        <dbReference type="Google" id="ProtNLM"/>
    </source>
</evidence>
<name>A0A0D5LVY6_MAREN</name>
<accession>A0A0D5LVY6</accession>
<organism evidence="1 2">
    <name type="scientific">Martelella endophytica</name>
    <dbReference type="NCBI Taxonomy" id="1486262"/>
    <lineage>
        <taxon>Bacteria</taxon>
        <taxon>Pseudomonadati</taxon>
        <taxon>Pseudomonadota</taxon>
        <taxon>Alphaproteobacteria</taxon>
        <taxon>Hyphomicrobiales</taxon>
        <taxon>Aurantimonadaceae</taxon>
        <taxon>Martelella</taxon>
    </lineage>
</organism>
<dbReference type="KEGG" id="mey:TM49_20740"/>
<reference evidence="1 2" key="1">
    <citation type="journal article" date="2015" name="Genome Announc.">
        <title>Complete genome sequence of Martelella endophytica YC6887, which has antifungal activity associated with a halophyte.</title>
        <authorList>
            <person name="Khan A."/>
            <person name="Khan H."/>
            <person name="Chung E.J."/>
            <person name="Hossain M.T."/>
            <person name="Chung Y.R."/>
        </authorList>
    </citation>
    <scope>NUCLEOTIDE SEQUENCE [LARGE SCALE GENOMIC DNA]</scope>
    <source>
        <strain evidence="1">YC6887</strain>
    </source>
</reference>
<dbReference type="RefSeq" id="WP_045684028.1">
    <property type="nucleotide sequence ID" value="NZ_CP010803.1"/>
</dbReference>
<evidence type="ECO:0000313" key="1">
    <source>
        <dbReference type="EMBL" id="AJY47553.1"/>
    </source>
</evidence>
<gene>
    <name evidence="1" type="ORF">TM49_20740</name>
</gene>